<keyword evidence="2" id="KW-1185">Reference proteome</keyword>
<dbReference type="AlphaFoldDB" id="A0AB34CL51"/>
<dbReference type="EMBL" id="VWVM01000004">
    <property type="protein sequence ID" value="KAA6126886.1"/>
    <property type="molecule type" value="Genomic_DNA"/>
</dbReference>
<evidence type="ECO:0000313" key="1">
    <source>
        <dbReference type="EMBL" id="KAA6126886.1"/>
    </source>
</evidence>
<proteinExistence type="predicted"/>
<dbReference type="Proteomes" id="UP000324255">
    <property type="component" value="Unassembled WGS sequence"/>
</dbReference>
<reference evidence="1 2" key="1">
    <citation type="submission" date="2019-09" db="EMBL/GenBank/DDBJ databases">
        <title>Genomic diversity of phyloplane-associated Pantoea species in Pakistan cotton crop.</title>
        <authorList>
            <person name="Tufail M.R."/>
            <person name="Cook D.R."/>
        </authorList>
    </citation>
    <scope>NUCLEOTIDE SEQUENCE [LARGE SCALE GENOMIC DNA]</scope>
    <source>
        <strain evidence="1 2">B_8</strain>
    </source>
</reference>
<comment type="caution">
    <text evidence="1">The sequence shown here is derived from an EMBL/GenBank/DDBJ whole genome shotgun (WGS) entry which is preliminary data.</text>
</comment>
<evidence type="ECO:0000313" key="2">
    <source>
        <dbReference type="Proteomes" id="UP000324255"/>
    </source>
</evidence>
<sequence length="152" mass="17367">MDVWHDALSESRVDALGRMQDHIQNTKRLKCLLMSRLMRVLINALPDPGIVSRKNSTVLESFIENCLHRDQLVTASQPASQILVSCLLLLAMPSRRTPVCSILTDQTRAQEKPADLMNLFIPRLILNPHNIFISCDIEKPHRDQKITFIFQP</sequence>
<accession>A0AB34CL51</accession>
<dbReference type="RefSeq" id="WP_150053486.1">
    <property type="nucleotide sequence ID" value="NZ_VWVM01000004.1"/>
</dbReference>
<protein>
    <submittedName>
        <fullName evidence="1">Uncharacterized protein</fullName>
    </submittedName>
</protein>
<organism evidence="1 2">
    <name type="scientific">Candidatus Pantoea gossypiicola</name>
    <dbReference type="NCBI Taxonomy" id="2608008"/>
    <lineage>
        <taxon>Bacteria</taxon>
        <taxon>Pseudomonadati</taxon>
        <taxon>Pseudomonadota</taxon>
        <taxon>Gammaproteobacteria</taxon>
        <taxon>Enterobacterales</taxon>
        <taxon>Erwiniaceae</taxon>
        <taxon>Pantoea</taxon>
    </lineage>
</organism>
<name>A0AB34CL51_9GAMM</name>
<gene>
    <name evidence="1" type="ORF">F3I20_07465</name>
</gene>